<dbReference type="Proteomes" id="UP000095767">
    <property type="component" value="Unassembled WGS sequence"/>
</dbReference>
<organism evidence="3 4">
    <name type="scientific">Dichanthelium oligosanthes</name>
    <dbReference type="NCBI Taxonomy" id="888268"/>
    <lineage>
        <taxon>Eukaryota</taxon>
        <taxon>Viridiplantae</taxon>
        <taxon>Streptophyta</taxon>
        <taxon>Embryophyta</taxon>
        <taxon>Tracheophyta</taxon>
        <taxon>Spermatophyta</taxon>
        <taxon>Magnoliopsida</taxon>
        <taxon>Liliopsida</taxon>
        <taxon>Poales</taxon>
        <taxon>Poaceae</taxon>
        <taxon>PACMAD clade</taxon>
        <taxon>Panicoideae</taxon>
        <taxon>Panicodae</taxon>
        <taxon>Paniceae</taxon>
        <taxon>Dichantheliinae</taxon>
        <taxon>Dichanthelium</taxon>
    </lineage>
</organism>
<evidence type="ECO:0000313" key="3">
    <source>
        <dbReference type="EMBL" id="OEL38899.1"/>
    </source>
</evidence>
<feature type="compositionally biased region" description="Polar residues" evidence="1">
    <location>
        <begin position="172"/>
        <end position="183"/>
    </location>
</feature>
<name>A0A1E5WNE0_9POAL</name>
<protein>
    <recommendedName>
        <fullName evidence="2">Myb/SANT-like domain-containing protein</fullName>
    </recommendedName>
</protein>
<dbReference type="Pfam" id="PF12776">
    <property type="entry name" value="Myb_DNA-bind_3"/>
    <property type="match status" value="1"/>
</dbReference>
<evidence type="ECO:0000313" key="4">
    <source>
        <dbReference type="Proteomes" id="UP000095767"/>
    </source>
</evidence>
<feature type="region of interest" description="Disordered" evidence="1">
    <location>
        <begin position="151"/>
        <end position="187"/>
    </location>
</feature>
<dbReference type="OrthoDB" id="666625at2759"/>
<feature type="domain" description="Myb/SANT-like" evidence="2">
    <location>
        <begin position="17"/>
        <end position="108"/>
    </location>
</feature>
<evidence type="ECO:0000259" key="2">
    <source>
        <dbReference type="Pfam" id="PF12776"/>
    </source>
</evidence>
<proteinExistence type="predicted"/>
<keyword evidence="4" id="KW-1185">Reference proteome</keyword>
<evidence type="ECO:0000256" key="1">
    <source>
        <dbReference type="SAM" id="MobiDB-lite"/>
    </source>
</evidence>
<sequence>MKIEPSGGKVGGDGQCQWTATQSSFMLFFLANLVADGTKISSGFKKIHLNACAKALNDYFKVNRSRDQISNHLEIWRKKYNRINHLMKLSVAIWDEENFIISLDHEHYTSYIQDHKADDEYLNKHLQYYGDLATIFDNSVAMVQYAKSSNEPLGTGGCEENDRRDKGAGATNKETGATSSSTRPSKRAKIMDSDIDCLVGAFDRASEKLATAIKGAATADKDIPKSLFEIVDNLLGFEHIHKSLHYAHLVDNPHIARAFISLPFDHKITWVTKFVTDKFP</sequence>
<gene>
    <name evidence="3" type="ORF">BAE44_0000083</name>
</gene>
<dbReference type="STRING" id="888268.A0A1E5WNE0"/>
<dbReference type="PANTHER" id="PTHR47127">
    <property type="entry name" value="10A19I.15"/>
    <property type="match status" value="1"/>
</dbReference>
<dbReference type="AlphaFoldDB" id="A0A1E5WNE0"/>
<accession>A0A1E5WNE0</accession>
<comment type="caution">
    <text evidence="3">The sequence shown here is derived from an EMBL/GenBank/DDBJ whole genome shotgun (WGS) entry which is preliminary data.</text>
</comment>
<dbReference type="InterPro" id="IPR024752">
    <property type="entry name" value="Myb/SANT-like_dom"/>
</dbReference>
<reference evidence="3 4" key="1">
    <citation type="submission" date="2016-09" db="EMBL/GenBank/DDBJ databases">
        <title>The draft genome of Dichanthelium oligosanthes: A C3 panicoid grass species.</title>
        <authorList>
            <person name="Studer A.J."/>
            <person name="Schnable J.C."/>
            <person name="Brutnell T.P."/>
        </authorList>
    </citation>
    <scope>NUCLEOTIDE SEQUENCE [LARGE SCALE GENOMIC DNA]</scope>
    <source>
        <strain evidence="4">cv. Kellogg 1175</strain>
        <tissue evidence="3">Leaf</tissue>
    </source>
</reference>
<dbReference type="EMBL" id="LWDX02000209">
    <property type="protein sequence ID" value="OEL38899.1"/>
    <property type="molecule type" value="Genomic_DNA"/>
</dbReference>